<evidence type="ECO:0000256" key="2">
    <source>
        <dbReference type="ARBA" id="ARBA00011036"/>
    </source>
</evidence>
<dbReference type="EMBL" id="GL983808">
    <property type="protein sequence ID" value="EGR31912.1"/>
    <property type="molecule type" value="Genomic_DNA"/>
</dbReference>
<dbReference type="GO" id="GO:0005886">
    <property type="term" value="C:plasma membrane"/>
    <property type="evidence" value="ECO:0007669"/>
    <property type="project" value="InterPro"/>
</dbReference>
<name>G0QS90_ICHMU</name>
<dbReference type="InterPro" id="IPR002229">
    <property type="entry name" value="RhesusRHD"/>
</dbReference>
<keyword evidence="4 6" id="KW-1133">Transmembrane helix</keyword>
<protein>
    <submittedName>
        <fullName evidence="8">Rh-associated glycoprotein, putative</fullName>
    </submittedName>
</protein>
<dbReference type="SUPFAM" id="SSF111352">
    <property type="entry name" value="Ammonium transporter"/>
    <property type="match status" value="1"/>
</dbReference>
<evidence type="ECO:0000313" key="9">
    <source>
        <dbReference type="Proteomes" id="UP000008983"/>
    </source>
</evidence>
<gene>
    <name evidence="8" type="ORF">IMG5_099920</name>
</gene>
<dbReference type="InterPro" id="IPR024041">
    <property type="entry name" value="NH4_transpt_AmtB-like_dom"/>
</dbReference>
<dbReference type="InParanoid" id="G0QS90"/>
<sequence>MIDIQNATLAGGVAMGTCANIHILPVYSIAIGVISGCVSIYCYAKLQGILERKIRLHDSCGVLNLHGLPGFLGAVFGVIACLGIHQGFDKNNQKEMSLLLEVFLKANESWWNLRQQALIQCEYIFISLGISIITGIFSGIIINYLGKSPKLLFDDNENFRIPSVHYEEADKFYTKIQMLMKQQNFGDNQIGNDENFKKQLLQNLLNSEDKQTQNSINNKKNQVQNDDN</sequence>
<feature type="transmembrane region" description="Helical" evidence="6">
    <location>
        <begin position="123"/>
        <end position="145"/>
    </location>
</feature>
<dbReference type="RefSeq" id="XP_004035398.1">
    <property type="nucleotide sequence ID" value="XM_004035350.1"/>
</dbReference>
<comment type="subcellular location">
    <subcellularLocation>
        <location evidence="1">Membrane</location>
        <topology evidence="1">Multi-pass membrane protein</topology>
    </subcellularLocation>
</comment>
<dbReference type="Proteomes" id="UP000008983">
    <property type="component" value="Unassembled WGS sequence"/>
</dbReference>
<dbReference type="InterPro" id="IPR029020">
    <property type="entry name" value="Ammonium/urea_transptr"/>
</dbReference>
<dbReference type="AlphaFoldDB" id="G0QS90"/>
<dbReference type="GO" id="GO:0008519">
    <property type="term" value="F:ammonium channel activity"/>
    <property type="evidence" value="ECO:0007669"/>
    <property type="project" value="InterPro"/>
</dbReference>
<dbReference type="eggNOG" id="KOG3796">
    <property type="taxonomic scope" value="Eukaryota"/>
</dbReference>
<dbReference type="Pfam" id="PF00909">
    <property type="entry name" value="Ammonium_transp"/>
    <property type="match status" value="1"/>
</dbReference>
<proteinExistence type="inferred from homology"/>
<keyword evidence="5 6" id="KW-0472">Membrane</keyword>
<dbReference type="PANTHER" id="PTHR11730:SF60">
    <property type="entry name" value="RH50, ISOFORM D"/>
    <property type="match status" value="1"/>
</dbReference>
<comment type="similarity">
    <text evidence="2">Belongs to the ammonium transporter (TC 2.A.49) family. Rh subfamily.</text>
</comment>
<reference evidence="8 9" key="1">
    <citation type="submission" date="2011-07" db="EMBL/GenBank/DDBJ databases">
        <authorList>
            <person name="Coyne R."/>
            <person name="Brami D."/>
            <person name="Johnson J."/>
            <person name="Hostetler J."/>
            <person name="Hannick L."/>
            <person name="Clark T."/>
            <person name="Cassidy-Hanley D."/>
            <person name="Inman J."/>
        </authorList>
    </citation>
    <scope>NUCLEOTIDE SEQUENCE [LARGE SCALE GENOMIC DNA]</scope>
    <source>
        <strain evidence="8 9">G5</strain>
    </source>
</reference>
<evidence type="ECO:0000256" key="3">
    <source>
        <dbReference type="ARBA" id="ARBA00022692"/>
    </source>
</evidence>
<evidence type="ECO:0000313" key="8">
    <source>
        <dbReference type="EMBL" id="EGR31912.1"/>
    </source>
</evidence>
<keyword evidence="9" id="KW-1185">Reference proteome</keyword>
<feature type="domain" description="Ammonium transporter AmtB-like" evidence="7">
    <location>
        <begin position="1"/>
        <end position="167"/>
    </location>
</feature>
<evidence type="ECO:0000256" key="5">
    <source>
        <dbReference type="ARBA" id="ARBA00023136"/>
    </source>
</evidence>
<evidence type="ECO:0000256" key="1">
    <source>
        <dbReference type="ARBA" id="ARBA00004141"/>
    </source>
</evidence>
<evidence type="ECO:0000256" key="4">
    <source>
        <dbReference type="ARBA" id="ARBA00022989"/>
    </source>
</evidence>
<feature type="transmembrane region" description="Helical" evidence="6">
    <location>
        <begin position="24"/>
        <end position="44"/>
    </location>
</feature>
<dbReference type="PRINTS" id="PR00342">
    <property type="entry name" value="RHESUSRHD"/>
</dbReference>
<organism evidence="8 9">
    <name type="scientific">Ichthyophthirius multifiliis</name>
    <name type="common">White spot disease agent</name>
    <name type="synonym">Ich</name>
    <dbReference type="NCBI Taxonomy" id="5932"/>
    <lineage>
        <taxon>Eukaryota</taxon>
        <taxon>Sar</taxon>
        <taxon>Alveolata</taxon>
        <taxon>Ciliophora</taxon>
        <taxon>Intramacronucleata</taxon>
        <taxon>Oligohymenophorea</taxon>
        <taxon>Hymenostomatida</taxon>
        <taxon>Ophryoglenina</taxon>
        <taxon>Ichthyophthirius</taxon>
    </lineage>
</organism>
<accession>G0QS90</accession>
<dbReference type="PANTHER" id="PTHR11730">
    <property type="entry name" value="AMMONIUM TRANSPORTER"/>
    <property type="match status" value="1"/>
</dbReference>
<dbReference type="Gene3D" id="1.10.3430.10">
    <property type="entry name" value="Ammonium transporter AmtB like domains"/>
    <property type="match status" value="1"/>
</dbReference>
<dbReference type="OrthoDB" id="311277at2759"/>
<evidence type="ECO:0000256" key="6">
    <source>
        <dbReference type="SAM" id="Phobius"/>
    </source>
</evidence>
<feature type="transmembrane region" description="Helical" evidence="6">
    <location>
        <begin position="65"/>
        <end position="88"/>
    </location>
</feature>
<evidence type="ECO:0000259" key="7">
    <source>
        <dbReference type="Pfam" id="PF00909"/>
    </source>
</evidence>
<keyword evidence="3 6" id="KW-0812">Transmembrane</keyword>
<dbReference type="GO" id="GO:0097272">
    <property type="term" value="P:ammonium homeostasis"/>
    <property type="evidence" value="ECO:0007669"/>
    <property type="project" value="TreeGrafter"/>
</dbReference>
<dbReference type="GeneID" id="14908063"/>